<evidence type="ECO:0000313" key="5">
    <source>
        <dbReference type="Proteomes" id="UP001254488"/>
    </source>
</evidence>
<evidence type="ECO:0000259" key="3">
    <source>
        <dbReference type="Pfam" id="PF14905"/>
    </source>
</evidence>
<feature type="compositionally biased region" description="Polar residues" evidence="1">
    <location>
        <begin position="420"/>
        <end position="430"/>
    </location>
</feature>
<dbReference type="Proteomes" id="UP001254488">
    <property type="component" value="Unassembled WGS sequence"/>
</dbReference>
<reference evidence="4 5" key="1">
    <citation type="submission" date="2023-09" db="EMBL/GenBank/DDBJ databases">
        <authorList>
            <person name="Rey-Velasco X."/>
        </authorList>
    </citation>
    <scope>NUCLEOTIDE SEQUENCE [LARGE SCALE GENOMIC DNA]</scope>
    <source>
        <strain evidence="4 5">W242</strain>
    </source>
</reference>
<dbReference type="RefSeq" id="WP_311333089.1">
    <property type="nucleotide sequence ID" value="NZ_JAVRHZ010000005.1"/>
</dbReference>
<dbReference type="SUPFAM" id="SSF56935">
    <property type="entry name" value="Porins"/>
    <property type="match status" value="1"/>
</dbReference>
<organism evidence="4 5">
    <name type="scientific">Patiriisocius hiemis</name>
    <dbReference type="NCBI Taxonomy" id="3075604"/>
    <lineage>
        <taxon>Bacteria</taxon>
        <taxon>Pseudomonadati</taxon>
        <taxon>Bacteroidota</taxon>
        <taxon>Flavobacteriia</taxon>
        <taxon>Flavobacteriales</taxon>
        <taxon>Flavobacteriaceae</taxon>
        <taxon>Patiriisocius</taxon>
    </lineage>
</organism>
<dbReference type="SUPFAM" id="SSF49464">
    <property type="entry name" value="Carboxypeptidase regulatory domain-like"/>
    <property type="match status" value="1"/>
</dbReference>
<dbReference type="Pfam" id="PF13715">
    <property type="entry name" value="CarbopepD_reg_2"/>
    <property type="match status" value="1"/>
</dbReference>
<name>A0ABU2YD67_9FLAO</name>
<protein>
    <submittedName>
        <fullName evidence="4">Outer membrane beta-barrel protein</fullName>
    </submittedName>
</protein>
<feature type="signal peptide" evidence="2">
    <location>
        <begin position="1"/>
        <end position="19"/>
    </location>
</feature>
<evidence type="ECO:0000256" key="1">
    <source>
        <dbReference type="SAM" id="MobiDB-lite"/>
    </source>
</evidence>
<sequence length="926" mass="104972">MKNKLFLLLLVVCSVSVFSQNKSFKISGTVISEVENQALEAATIYLERVKDSSLVTYTISDKEGRFFMEDKTYDDNLNIYISYVGLATYFQNIKIDKEEIDLGNIKLKPDANALDEVVLTSRAPITIKKDTLEFNVKSFKTKKDATVEDLLKKLPGVEVDAEGKITVNGKEVNKILVNGKPFFGNDPTITTRNLTKEIIEKVQVTDTKTDAEAFAGEDSDGENKTINLTIKEENNKGVFGRVAAGGGTDERYMGAGLFNRFDNDQRISVLAGGNNVNESGFSFGEIRKMFGGANSISVSSNGSFNIDGRSFGGGSGIVTSRNAGANYADNFGEGLDVSADYFYGGGSSEDRTSTQRENILPDRRFFTNSSTRSTSDSDNHSINAKFDIKIDSTLLINIRPSARYTTNNRNFSRTEESLNEENTVTNNSDTRQFDEGENRNFNNNLDVTKKFGSDGASLRVSMTNEFEKQEGEDFIQSTTNVFGDNPETIVRDQFTDSEQDFRSFYGSVNYTHPIISKKLFVYSEFSYRNDVRENIESTFDFDENTMEYSSFNSDLSTNFKYTNSRISPKLGVRYRGEKASINISSTYVKRTLENEDALRPETTFERDFDAIEARVYGNYRFNKKVSMYVNYNISNTPPSVTQLQPFQDVSDPLNIVTGNPNLRPSNEHRMYAGFNAYDWQKRTGFNLYIGANVSYDRPTSKTVVDENFVRTTTFENVDGNYNGYVSGSYSKNIKLDTIRNLRWRVRLGANTNQSVNFFDGEKYNSQTNSLNPNLRLTFTWDKVFEIEPSYGINYSINTFDLDAFDNVEFVTHNLGIETATFLPKKLEWRNDINFNYNPNIASVFQRSVWFWNSTLAYSILKDKGTITLKAYDILKQNNNARRTATQNFIQDSQSLVLQQYFMLSFSWKFNSLGKKGETSNRGFFFD</sequence>
<keyword evidence="2" id="KW-0732">Signal</keyword>
<feature type="region of interest" description="Disordered" evidence="1">
    <location>
        <begin position="411"/>
        <end position="432"/>
    </location>
</feature>
<feature type="compositionally biased region" description="Low complexity" evidence="1">
    <location>
        <begin position="366"/>
        <end position="376"/>
    </location>
</feature>
<feature type="chain" id="PRO_5046550578" evidence="2">
    <location>
        <begin position="20"/>
        <end position="926"/>
    </location>
</feature>
<dbReference type="InterPro" id="IPR008969">
    <property type="entry name" value="CarboxyPept-like_regulatory"/>
</dbReference>
<feature type="region of interest" description="Disordered" evidence="1">
    <location>
        <begin position="346"/>
        <end position="380"/>
    </location>
</feature>
<dbReference type="InterPro" id="IPR041700">
    <property type="entry name" value="OMP_b-brl_3"/>
</dbReference>
<keyword evidence="5" id="KW-1185">Reference proteome</keyword>
<gene>
    <name evidence="4" type="ORF">RM538_08970</name>
</gene>
<evidence type="ECO:0000256" key="2">
    <source>
        <dbReference type="SAM" id="SignalP"/>
    </source>
</evidence>
<accession>A0ABU2YD67</accession>
<proteinExistence type="predicted"/>
<feature type="domain" description="Outer membrane protein beta-barrel" evidence="3">
    <location>
        <begin position="449"/>
        <end position="790"/>
    </location>
</feature>
<dbReference type="Pfam" id="PF14905">
    <property type="entry name" value="OMP_b-brl_3"/>
    <property type="match status" value="1"/>
</dbReference>
<evidence type="ECO:0000313" key="4">
    <source>
        <dbReference type="EMBL" id="MDT0556134.1"/>
    </source>
</evidence>
<feature type="compositionally biased region" description="Basic and acidic residues" evidence="1">
    <location>
        <begin position="348"/>
        <end position="365"/>
    </location>
</feature>
<dbReference type="EMBL" id="JAVRHZ010000005">
    <property type="protein sequence ID" value="MDT0556134.1"/>
    <property type="molecule type" value="Genomic_DNA"/>
</dbReference>
<comment type="caution">
    <text evidence="4">The sequence shown here is derived from an EMBL/GenBank/DDBJ whole genome shotgun (WGS) entry which is preliminary data.</text>
</comment>